<protein>
    <recommendedName>
        <fullName evidence="2">HTH merR-type domain-containing protein</fullName>
    </recommendedName>
</protein>
<proteinExistence type="predicted"/>
<evidence type="ECO:0000259" key="2">
    <source>
        <dbReference type="PROSITE" id="PS50937"/>
    </source>
</evidence>
<dbReference type="EMBL" id="MFSP01000084">
    <property type="protein sequence ID" value="OGI66593.1"/>
    <property type="molecule type" value="Genomic_DNA"/>
</dbReference>
<dbReference type="GO" id="GO:0003700">
    <property type="term" value="F:DNA-binding transcription factor activity"/>
    <property type="evidence" value="ECO:0007669"/>
    <property type="project" value="InterPro"/>
</dbReference>
<dbReference type="Pfam" id="PF13411">
    <property type="entry name" value="MerR_1"/>
    <property type="match status" value="1"/>
</dbReference>
<keyword evidence="1" id="KW-0238">DNA-binding</keyword>
<dbReference type="Gene3D" id="1.10.1660.10">
    <property type="match status" value="1"/>
</dbReference>
<dbReference type="InterPro" id="IPR011256">
    <property type="entry name" value="Reg_factor_effector_dom_sf"/>
</dbReference>
<dbReference type="Gene3D" id="3.20.80.10">
    <property type="entry name" value="Regulatory factor, effector binding domain"/>
    <property type="match status" value="1"/>
</dbReference>
<gene>
    <name evidence="3" type="ORF">A2W18_14055</name>
</gene>
<dbReference type="InterPro" id="IPR009061">
    <property type="entry name" value="DNA-bd_dom_put_sf"/>
</dbReference>
<dbReference type="PANTHER" id="PTHR30204:SF97">
    <property type="entry name" value="MERR FAMILY REGULATORY PROTEIN"/>
    <property type="match status" value="1"/>
</dbReference>
<accession>A0A1F6VAA7</accession>
<evidence type="ECO:0000313" key="4">
    <source>
        <dbReference type="Proteomes" id="UP000179076"/>
    </source>
</evidence>
<feature type="domain" description="HTH merR-type" evidence="2">
    <location>
        <begin position="9"/>
        <end position="79"/>
    </location>
</feature>
<dbReference type="SUPFAM" id="SSF46955">
    <property type="entry name" value="Putative DNA-binding domain"/>
    <property type="match status" value="1"/>
</dbReference>
<reference evidence="3 4" key="1">
    <citation type="journal article" date="2016" name="Nat. Commun.">
        <title>Thousands of microbial genomes shed light on interconnected biogeochemical processes in an aquifer system.</title>
        <authorList>
            <person name="Anantharaman K."/>
            <person name="Brown C.T."/>
            <person name="Hug L.A."/>
            <person name="Sharon I."/>
            <person name="Castelle C.J."/>
            <person name="Probst A.J."/>
            <person name="Thomas B.C."/>
            <person name="Singh A."/>
            <person name="Wilkins M.J."/>
            <person name="Karaoz U."/>
            <person name="Brodie E.L."/>
            <person name="Williams K.H."/>
            <person name="Hubbard S.S."/>
            <person name="Banfield J.F."/>
        </authorList>
    </citation>
    <scope>NUCLEOTIDE SEQUENCE [LARGE SCALE GENOMIC DNA]</scope>
</reference>
<organism evidence="3 4">
    <name type="scientific">Candidatus Muproteobacteria bacterium RBG_16_60_9</name>
    <dbReference type="NCBI Taxonomy" id="1817755"/>
    <lineage>
        <taxon>Bacteria</taxon>
        <taxon>Pseudomonadati</taxon>
        <taxon>Pseudomonadota</taxon>
        <taxon>Candidatus Muproteobacteria</taxon>
    </lineage>
</organism>
<comment type="caution">
    <text evidence="3">The sequence shown here is derived from an EMBL/GenBank/DDBJ whole genome shotgun (WGS) entry which is preliminary data.</text>
</comment>
<dbReference type="PANTHER" id="PTHR30204">
    <property type="entry name" value="REDOX-CYCLING DRUG-SENSING TRANSCRIPTIONAL ACTIVATOR SOXR"/>
    <property type="match status" value="1"/>
</dbReference>
<dbReference type="SMART" id="SM00422">
    <property type="entry name" value="HTH_MERR"/>
    <property type="match status" value="1"/>
</dbReference>
<dbReference type="PROSITE" id="PS50937">
    <property type="entry name" value="HTH_MERR_2"/>
    <property type="match status" value="1"/>
</dbReference>
<dbReference type="InterPro" id="IPR000551">
    <property type="entry name" value="MerR-type_HTH_dom"/>
</dbReference>
<sequence length="280" mass="30515">MKTEQPARLLSIGEFAAATQLSLKALRLYDEQRLLRPAAVDAATGYRSYRGDQIPLGRLIRTLRDMDLPLAHIGEIVAADATRAETLVHQSAQEGNRRFARQQRAYQQALSLMREVAATEAPTIVELARPATAVLVRPFLAERVELIERFRSEVSVAQATLTISELVAAGAPYCLLIDPMSDEEGRLEAVIPILVPTTLPQGITIRQLPAASCAALSITFADASALDLTAALDTLFDWFDRRAYRATESPAVTFVSSAAGVRADIVWAFEPSTSSRPVAR</sequence>
<name>A0A1F6VAA7_9PROT</name>
<dbReference type="Proteomes" id="UP000179076">
    <property type="component" value="Unassembled WGS sequence"/>
</dbReference>
<dbReference type="GO" id="GO:0003677">
    <property type="term" value="F:DNA binding"/>
    <property type="evidence" value="ECO:0007669"/>
    <property type="project" value="UniProtKB-KW"/>
</dbReference>
<dbReference type="AlphaFoldDB" id="A0A1F6VAA7"/>
<evidence type="ECO:0000256" key="1">
    <source>
        <dbReference type="ARBA" id="ARBA00023125"/>
    </source>
</evidence>
<dbReference type="InterPro" id="IPR047057">
    <property type="entry name" value="MerR_fam"/>
</dbReference>
<evidence type="ECO:0000313" key="3">
    <source>
        <dbReference type="EMBL" id="OGI66593.1"/>
    </source>
</evidence>